<evidence type="ECO:0000256" key="1">
    <source>
        <dbReference type="ARBA" id="ARBA00009179"/>
    </source>
</evidence>
<dbReference type="Proteomes" id="UP000199208">
    <property type="component" value="Unassembled WGS sequence"/>
</dbReference>
<dbReference type="GO" id="GO:0004175">
    <property type="term" value="F:endopeptidase activity"/>
    <property type="evidence" value="ECO:0007669"/>
    <property type="project" value="TreeGrafter"/>
</dbReference>
<dbReference type="Pfam" id="PF22694">
    <property type="entry name" value="CtpB_N-like"/>
    <property type="match status" value="1"/>
</dbReference>
<dbReference type="InterPro" id="IPR001478">
    <property type="entry name" value="PDZ"/>
</dbReference>
<dbReference type="InterPro" id="IPR036034">
    <property type="entry name" value="PDZ_sf"/>
</dbReference>
<dbReference type="InterPro" id="IPR004447">
    <property type="entry name" value="Peptidase_S41A"/>
</dbReference>
<keyword evidence="4 5" id="KW-0720">Serine protease</keyword>
<dbReference type="SMART" id="SM00228">
    <property type="entry name" value="PDZ"/>
    <property type="match status" value="1"/>
</dbReference>
<evidence type="ECO:0000256" key="2">
    <source>
        <dbReference type="ARBA" id="ARBA00022670"/>
    </source>
</evidence>
<dbReference type="STRING" id="1120920.SAMN03080599_02431"/>
<dbReference type="PANTHER" id="PTHR32060">
    <property type="entry name" value="TAIL-SPECIFIC PROTEASE"/>
    <property type="match status" value="1"/>
</dbReference>
<dbReference type="Gene3D" id="3.30.750.44">
    <property type="match status" value="1"/>
</dbReference>
<dbReference type="RefSeq" id="WP_092591877.1">
    <property type="nucleotide sequence ID" value="NZ_FMWL01000014.1"/>
</dbReference>
<dbReference type="PANTHER" id="PTHR32060:SF30">
    <property type="entry name" value="CARBOXY-TERMINAL PROCESSING PROTEASE CTPA"/>
    <property type="match status" value="1"/>
</dbReference>
<dbReference type="GO" id="GO:0007165">
    <property type="term" value="P:signal transduction"/>
    <property type="evidence" value="ECO:0007669"/>
    <property type="project" value="TreeGrafter"/>
</dbReference>
<dbReference type="GO" id="GO:0008236">
    <property type="term" value="F:serine-type peptidase activity"/>
    <property type="evidence" value="ECO:0007669"/>
    <property type="project" value="UniProtKB-KW"/>
</dbReference>
<dbReference type="InterPro" id="IPR005151">
    <property type="entry name" value="Tail-specific_protease"/>
</dbReference>
<evidence type="ECO:0000256" key="4">
    <source>
        <dbReference type="ARBA" id="ARBA00022825"/>
    </source>
</evidence>
<dbReference type="OrthoDB" id="9812068at2"/>
<dbReference type="Pfam" id="PF03572">
    <property type="entry name" value="Peptidase_S41"/>
    <property type="match status" value="1"/>
</dbReference>
<dbReference type="GO" id="GO:0006508">
    <property type="term" value="P:proteolysis"/>
    <property type="evidence" value="ECO:0007669"/>
    <property type="project" value="UniProtKB-KW"/>
</dbReference>
<dbReference type="NCBIfam" id="TIGR00225">
    <property type="entry name" value="prc"/>
    <property type="match status" value="1"/>
</dbReference>
<dbReference type="PROSITE" id="PS50106">
    <property type="entry name" value="PDZ"/>
    <property type="match status" value="1"/>
</dbReference>
<evidence type="ECO:0000256" key="6">
    <source>
        <dbReference type="SAM" id="Phobius"/>
    </source>
</evidence>
<evidence type="ECO:0000256" key="5">
    <source>
        <dbReference type="RuleBase" id="RU004404"/>
    </source>
</evidence>
<evidence type="ECO:0000259" key="7">
    <source>
        <dbReference type="PROSITE" id="PS50106"/>
    </source>
</evidence>
<dbReference type="InterPro" id="IPR041489">
    <property type="entry name" value="PDZ_6"/>
</dbReference>
<keyword evidence="6" id="KW-1133">Transmembrane helix</keyword>
<dbReference type="CDD" id="cd06782">
    <property type="entry name" value="cpPDZ_CPP-like"/>
    <property type="match status" value="1"/>
</dbReference>
<dbReference type="Gene3D" id="3.90.226.10">
    <property type="entry name" value="2-enoyl-CoA Hydratase, Chain A, domain 1"/>
    <property type="match status" value="1"/>
</dbReference>
<organism evidence="8 9">
    <name type="scientific">Acidaminobacter hydrogenoformans DSM 2784</name>
    <dbReference type="NCBI Taxonomy" id="1120920"/>
    <lineage>
        <taxon>Bacteria</taxon>
        <taxon>Bacillati</taxon>
        <taxon>Bacillota</taxon>
        <taxon>Clostridia</taxon>
        <taxon>Peptostreptococcales</taxon>
        <taxon>Acidaminobacteraceae</taxon>
        <taxon>Acidaminobacter</taxon>
    </lineage>
</organism>
<dbReference type="SUPFAM" id="SSF50156">
    <property type="entry name" value="PDZ domain-like"/>
    <property type="match status" value="1"/>
</dbReference>
<comment type="similarity">
    <text evidence="1 5">Belongs to the peptidase S41A family.</text>
</comment>
<dbReference type="FunFam" id="2.30.42.10:FF:000063">
    <property type="entry name" value="Peptidase, S41 family"/>
    <property type="match status" value="1"/>
</dbReference>
<keyword evidence="9" id="KW-1185">Reference proteome</keyword>
<dbReference type="SMART" id="SM00245">
    <property type="entry name" value="TSPc"/>
    <property type="match status" value="1"/>
</dbReference>
<keyword evidence="6" id="KW-0812">Transmembrane</keyword>
<dbReference type="CDD" id="cd07560">
    <property type="entry name" value="Peptidase_S41_CPP"/>
    <property type="match status" value="1"/>
</dbReference>
<sequence>MKKSNVALLCIVMMLLTAVGTFFVSNLLQLRIGDKVLMSRTDLEYYQSLDKRYSKVEELKGYIDQYFYKDVSGVDFEDGLLKGLFASLEDPYSVYMNSMDYENFNISTTGEYGGIGIVVSPNENGYIEVVSPIEDTPAEKAGVKSGDIILAVDEKDVNVEMYEEAVSMIRGKPGEAVRLTIRRAGVTELMEFEIVREEIKVQVVKTEVLEDQIGYLRLTSFDEDAYKEFKSELNALLAQNITGLIIDLRGNPGGSLSECTQIADYLLGEQVIVYMEDRAGEKTYYRSDKEKVDLPMAVLVDGGSASASEILTGAVQDSESGVVIGTQTFGKGLVQSVIELRDNTAFKLTTSQYFTPDGTNIHSVGIEPDIVIEPVEDETQDVQLEKAIDVIKASVQTTENASIQEASN</sequence>
<keyword evidence="3 5" id="KW-0378">Hydrolase</keyword>
<keyword evidence="2 5" id="KW-0645">Protease</keyword>
<dbReference type="Gene3D" id="2.30.42.10">
    <property type="match status" value="1"/>
</dbReference>
<dbReference type="InterPro" id="IPR055210">
    <property type="entry name" value="CtpA/B_N"/>
</dbReference>
<dbReference type="GO" id="GO:0030288">
    <property type="term" value="C:outer membrane-bounded periplasmic space"/>
    <property type="evidence" value="ECO:0007669"/>
    <property type="project" value="TreeGrafter"/>
</dbReference>
<keyword evidence="6" id="KW-0472">Membrane</keyword>
<dbReference type="Pfam" id="PF17820">
    <property type="entry name" value="PDZ_6"/>
    <property type="match status" value="1"/>
</dbReference>
<proteinExistence type="inferred from homology"/>
<evidence type="ECO:0000313" key="8">
    <source>
        <dbReference type="EMBL" id="SCZ80759.1"/>
    </source>
</evidence>
<feature type="domain" description="PDZ" evidence="7">
    <location>
        <begin position="113"/>
        <end position="184"/>
    </location>
</feature>
<dbReference type="InterPro" id="IPR029045">
    <property type="entry name" value="ClpP/crotonase-like_dom_sf"/>
</dbReference>
<reference evidence="8 9" key="1">
    <citation type="submission" date="2016-10" db="EMBL/GenBank/DDBJ databases">
        <authorList>
            <person name="de Groot N.N."/>
        </authorList>
    </citation>
    <scope>NUCLEOTIDE SEQUENCE [LARGE SCALE GENOMIC DNA]</scope>
    <source>
        <strain evidence="8 9">DSM 2784</strain>
    </source>
</reference>
<dbReference type="EMBL" id="FMWL01000014">
    <property type="protein sequence ID" value="SCZ80759.1"/>
    <property type="molecule type" value="Genomic_DNA"/>
</dbReference>
<accession>A0A1G5S5F2</accession>
<evidence type="ECO:0000256" key="3">
    <source>
        <dbReference type="ARBA" id="ARBA00022801"/>
    </source>
</evidence>
<protein>
    <submittedName>
        <fullName evidence="8">Carboxyl-terminal processing protease</fullName>
    </submittedName>
</protein>
<gene>
    <name evidence="8" type="ORF">SAMN03080599_02431</name>
</gene>
<dbReference type="AlphaFoldDB" id="A0A1G5S5F2"/>
<feature type="transmembrane region" description="Helical" evidence="6">
    <location>
        <begin position="6"/>
        <end position="28"/>
    </location>
</feature>
<evidence type="ECO:0000313" key="9">
    <source>
        <dbReference type="Proteomes" id="UP000199208"/>
    </source>
</evidence>
<name>A0A1G5S5F2_9FIRM</name>
<dbReference type="SUPFAM" id="SSF52096">
    <property type="entry name" value="ClpP/crotonase"/>
    <property type="match status" value="1"/>
</dbReference>